<dbReference type="Proteomes" id="UP000030645">
    <property type="component" value="Unassembled WGS sequence"/>
</dbReference>
<name>W9SQC7_9ROSA</name>
<dbReference type="Gene3D" id="1.10.472.10">
    <property type="entry name" value="Cyclin-like"/>
    <property type="match status" value="1"/>
</dbReference>
<dbReference type="SUPFAM" id="SSF47954">
    <property type="entry name" value="Cyclin-like"/>
    <property type="match status" value="1"/>
</dbReference>
<dbReference type="eggNOG" id="KOG0656">
    <property type="taxonomic scope" value="Eukaryota"/>
</dbReference>
<dbReference type="InterPro" id="IPR004367">
    <property type="entry name" value="Cyclin_C-dom"/>
</dbReference>
<dbReference type="InterPro" id="IPR036915">
    <property type="entry name" value="Cyclin-like_sf"/>
</dbReference>
<proteinExistence type="inferred from homology"/>
<dbReference type="SMART" id="SM01332">
    <property type="entry name" value="Cyclin_C"/>
    <property type="match status" value="1"/>
</dbReference>
<dbReference type="EMBL" id="KE646268">
    <property type="protein sequence ID" value="EXC67184.1"/>
    <property type="molecule type" value="Genomic_DNA"/>
</dbReference>
<protein>
    <recommendedName>
        <fullName evidence="4">Cyclin C-terminal domain-containing protein</fullName>
    </recommendedName>
</protein>
<evidence type="ECO:0000256" key="3">
    <source>
        <dbReference type="SAM" id="MobiDB-lite"/>
    </source>
</evidence>
<dbReference type="Pfam" id="PF02984">
    <property type="entry name" value="Cyclin_C"/>
    <property type="match status" value="1"/>
</dbReference>
<feature type="compositionally biased region" description="Low complexity" evidence="3">
    <location>
        <begin position="154"/>
        <end position="165"/>
    </location>
</feature>
<dbReference type="CDD" id="cd20544">
    <property type="entry name" value="CYCLIN_AtCycD-like_rpt2"/>
    <property type="match status" value="1"/>
</dbReference>
<dbReference type="GO" id="GO:0010444">
    <property type="term" value="P:guard mother cell differentiation"/>
    <property type="evidence" value="ECO:0007669"/>
    <property type="project" value="UniProtKB-ARBA"/>
</dbReference>
<evidence type="ECO:0000313" key="6">
    <source>
        <dbReference type="Proteomes" id="UP000030645"/>
    </source>
</evidence>
<comment type="similarity">
    <text evidence="1">Belongs to the cyclin family. Cyclin D subfamily.</text>
</comment>
<keyword evidence="6" id="KW-1185">Reference proteome</keyword>
<evidence type="ECO:0000313" key="5">
    <source>
        <dbReference type="EMBL" id="EXC67184.1"/>
    </source>
</evidence>
<reference evidence="6" key="1">
    <citation type="submission" date="2013-01" db="EMBL/GenBank/DDBJ databases">
        <title>Draft Genome Sequence of a Mulberry Tree, Morus notabilis C.K. Schneid.</title>
        <authorList>
            <person name="He N."/>
            <person name="Zhao S."/>
        </authorList>
    </citation>
    <scope>NUCLEOTIDE SEQUENCE</scope>
</reference>
<dbReference type="STRING" id="981085.W9SQC7"/>
<evidence type="ECO:0000256" key="2">
    <source>
        <dbReference type="ARBA" id="ARBA00023127"/>
    </source>
</evidence>
<evidence type="ECO:0000259" key="4">
    <source>
        <dbReference type="SMART" id="SM01332"/>
    </source>
</evidence>
<dbReference type="AlphaFoldDB" id="W9SQC7"/>
<feature type="domain" description="Cyclin C-terminal" evidence="4">
    <location>
        <begin position="16"/>
        <end position="148"/>
    </location>
</feature>
<dbReference type="GO" id="GO:0048316">
    <property type="term" value="P:seed development"/>
    <property type="evidence" value="ECO:0007669"/>
    <property type="project" value="UniProtKB-ARBA"/>
</dbReference>
<feature type="region of interest" description="Disordered" evidence="3">
    <location>
        <begin position="154"/>
        <end position="177"/>
    </location>
</feature>
<evidence type="ECO:0000256" key="1">
    <source>
        <dbReference type="ARBA" id="ARBA00009065"/>
    </source>
</evidence>
<sequence>MELLVLSTLQWKMHPVTPLSFLDHIVRRLGLKTNLHWEFLRRCERLLLSLFSDSRFIGFLPSVLATATMMRVIDHVEPCNAIEYKTQLLSVLKLSEEKVEKCYTLIVELSSGYTNNYGYNNKRKINEEVPSSPSGVIDAIFSSDSSNDSWSVVSSSSSSSSVCSSPTQPLFKKRKAEDQQMRSLASLSRVFVDIVGSPH</sequence>
<gene>
    <name evidence="5" type="ORF">L484_000142</name>
</gene>
<keyword evidence="2" id="KW-0195">Cyclin</keyword>
<dbReference type="FunFam" id="1.10.472.10:FF:000070">
    <property type="entry name" value="CYCLIN D32"/>
    <property type="match status" value="1"/>
</dbReference>
<organism evidence="5 6">
    <name type="scientific">Morus notabilis</name>
    <dbReference type="NCBI Taxonomy" id="981085"/>
    <lineage>
        <taxon>Eukaryota</taxon>
        <taxon>Viridiplantae</taxon>
        <taxon>Streptophyta</taxon>
        <taxon>Embryophyta</taxon>
        <taxon>Tracheophyta</taxon>
        <taxon>Spermatophyta</taxon>
        <taxon>Magnoliopsida</taxon>
        <taxon>eudicotyledons</taxon>
        <taxon>Gunneridae</taxon>
        <taxon>Pentapetalae</taxon>
        <taxon>rosids</taxon>
        <taxon>fabids</taxon>
        <taxon>Rosales</taxon>
        <taxon>Moraceae</taxon>
        <taxon>Moreae</taxon>
        <taxon>Morus</taxon>
    </lineage>
</organism>
<accession>W9SQC7</accession>